<name>A0ABV5J1Q6_9ACTN</name>
<keyword evidence="3" id="KW-1185">Reference proteome</keyword>
<accession>A0ABV5J1Q6</accession>
<reference evidence="2 3" key="1">
    <citation type="submission" date="2024-09" db="EMBL/GenBank/DDBJ databases">
        <authorList>
            <person name="Sun Q."/>
            <person name="Mori K."/>
        </authorList>
    </citation>
    <scope>NUCLEOTIDE SEQUENCE [LARGE SCALE GENOMIC DNA]</scope>
    <source>
        <strain evidence="2 3">CCM 3426</strain>
    </source>
</reference>
<dbReference type="RefSeq" id="WP_189653646.1">
    <property type="nucleotide sequence ID" value="NZ_BMRC01000045.1"/>
</dbReference>
<proteinExistence type="predicted"/>
<organism evidence="2 3">
    <name type="scientific">Nonomuraea spiralis</name>
    <dbReference type="NCBI Taxonomy" id="46182"/>
    <lineage>
        <taxon>Bacteria</taxon>
        <taxon>Bacillati</taxon>
        <taxon>Actinomycetota</taxon>
        <taxon>Actinomycetes</taxon>
        <taxon>Streptosporangiales</taxon>
        <taxon>Streptosporangiaceae</taxon>
        <taxon>Nonomuraea</taxon>
    </lineage>
</organism>
<gene>
    <name evidence="2" type="ORF">ACFFV7_53810</name>
</gene>
<evidence type="ECO:0000313" key="2">
    <source>
        <dbReference type="EMBL" id="MFB9210145.1"/>
    </source>
</evidence>
<dbReference type="Pfam" id="PF00144">
    <property type="entry name" value="Beta-lactamase"/>
    <property type="match status" value="1"/>
</dbReference>
<keyword evidence="2" id="KW-0378">Hydrolase</keyword>
<dbReference type="EC" id="3.-.-.-" evidence="2"/>
<feature type="domain" description="Beta-lactamase-related" evidence="1">
    <location>
        <begin position="19"/>
        <end position="323"/>
    </location>
</feature>
<dbReference type="InterPro" id="IPR001466">
    <property type="entry name" value="Beta-lactam-related"/>
</dbReference>
<dbReference type="Gene3D" id="3.40.710.10">
    <property type="entry name" value="DD-peptidase/beta-lactamase superfamily"/>
    <property type="match status" value="1"/>
</dbReference>
<protein>
    <submittedName>
        <fullName evidence="2">Serine hydrolase domain-containing protein</fullName>
        <ecNumber evidence="2">3.-.-.-</ecNumber>
    </submittedName>
</protein>
<dbReference type="EMBL" id="JBHMEI010000112">
    <property type="protein sequence ID" value="MFB9210145.1"/>
    <property type="molecule type" value="Genomic_DNA"/>
</dbReference>
<dbReference type="SUPFAM" id="SSF56601">
    <property type="entry name" value="beta-lactamase/transpeptidase-like"/>
    <property type="match status" value="1"/>
</dbReference>
<dbReference type="GO" id="GO:0016787">
    <property type="term" value="F:hydrolase activity"/>
    <property type="evidence" value="ECO:0007669"/>
    <property type="project" value="UniProtKB-KW"/>
</dbReference>
<dbReference type="PANTHER" id="PTHR43283:SF3">
    <property type="entry name" value="BETA-LACTAMASE FAMILY PROTEIN (AFU_ORTHOLOGUE AFUA_5G07500)"/>
    <property type="match status" value="1"/>
</dbReference>
<dbReference type="Proteomes" id="UP001589647">
    <property type="component" value="Unassembled WGS sequence"/>
</dbReference>
<evidence type="ECO:0000313" key="3">
    <source>
        <dbReference type="Proteomes" id="UP001589647"/>
    </source>
</evidence>
<comment type="caution">
    <text evidence="2">The sequence shown here is derived from an EMBL/GenBank/DDBJ whole genome shotgun (WGS) entry which is preliminary data.</text>
</comment>
<evidence type="ECO:0000259" key="1">
    <source>
        <dbReference type="Pfam" id="PF00144"/>
    </source>
</evidence>
<dbReference type="InterPro" id="IPR012338">
    <property type="entry name" value="Beta-lactam/transpept-like"/>
</dbReference>
<dbReference type="InterPro" id="IPR050789">
    <property type="entry name" value="Diverse_Enzym_Activities"/>
</dbReference>
<dbReference type="PANTHER" id="PTHR43283">
    <property type="entry name" value="BETA-LACTAMASE-RELATED"/>
    <property type="match status" value="1"/>
</dbReference>
<sequence length="504" mass="54462">MSRVDELIAYLSEAVPREARSRGIPGVAVGLCDADGVLWAEGFGGGIGVRTMFSVQSTSKLVTATGVLLAVQEGLVDLDQPILRHLPDFTVHSDFEERPERRITLRHLLTHTAGFTHEAPVGSNYEVGDATFEEHLASIPETWLRFPVGHHHEYSNLGIDLAGQVVATAAGETFAEFMRGRLFEPLGLTRSTFDFGAFDGDEDRALGHSRTFARAGRDVPRRVPMVPSGGLYASVADVLRYLRFQLREGDGVLRPELARQHLDFPRLTEEQTQGYGLGLYVDRWAPGVRVLHHGGSGFGFLCQVFWLPDLGIGGAVLTNSVDHDLQNELAADIVRRLADGHGSRATPPPAAASPYPQDAAGRYVGRLGDIRDIVARDGELHGVDGRSVFLRDAAGHVRYQLDAVTGDVRYRTVVPELGPSTLEPGLAGDYESRVGEVPMAPYRLRQDGDHAVIDLPSGGSLDDPITLQLTAAGPGRYLSATGEVLTVGDAGPAYANIPLTRTED</sequence>